<dbReference type="NCBIfam" id="TIGR01378">
    <property type="entry name" value="thi_PPkinase"/>
    <property type="match status" value="1"/>
</dbReference>
<gene>
    <name evidence="3" type="ORF">DGMP_25510</name>
</gene>
<dbReference type="AlphaFoldDB" id="A0A8D5FI91"/>
<dbReference type="InterPro" id="IPR053149">
    <property type="entry name" value="TPK"/>
</dbReference>
<dbReference type="Pfam" id="PF04265">
    <property type="entry name" value="TPK_B1_binding"/>
    <property type="match status" value="1"/>
</dbReference>
<dbReference type="GO" id="GO:0005524">
    <property type="term" value="F:ATP binding"/>
    <property type="evidence" value="ECO:0007669"/>
    <property type="project" value="InterPro"/>
</dbReference>
<evidence type="ECO:0000256" key="1">
    <source>
        <dbReference type="NCBIfam" id="TIGR01378"/>
    </source>
</evidence>
<accession>A0A8D5FI91</accession>
<dbReference type="GO" id="GO:0006772">
    <property type="term" value="P:thiamine metabolic process"/>
    <property type="evidence" value="ECO:0007669"/>
    <property type="project" value="UniProtKB-UniRule"/>
</dbReference>
<evidence type="ECO:0000313" key="4">
    <source>
        <dbReference type="Proteomes" id="UP000826725"/>
    </source>
</evidence>
<reference evidence="3" key="1">
    <citation type="submission" date="2020-09" db="EMBL/GenBank/DDBJ databases">
        <title>Desulfogranum mesoprofundum gen. nov., sp. nov., a novel mesophilic, sulfate-reducing chemolithoautotroph isolated from a deep-sea hydrothermal vent chimney in the Suiyo Seamount.</title>
        <authorList>
            <person name="Hashimoto Y."/>
            <person name="Nakagawa S."/>
        </authorList>
    </citation>
    <scope>NUCLEOTIDE SEQUENCE</scope>
    <source>
        <strain evidence="3">KT2</strain>
    </source>
</reference>
<dbReference type="SMART" id="SM00983">
    <property type="entry name" value="TPK_B1_binding"/>
    <property type="match status" value="1"/>
</dbReference>
<proteinExistence type="predicted"/>
<evidence type="ECO:0000259" key="2">
    <source>
        <dbReference type="SMART" id="SM00983"/>
    </source>
</evidence>
<dbReference type="InterPro" id="IPR006282">
    <property type="entry name" value="Thi_PPkinase"/>
</dbReference>
<dbReference type="EC" id="2.7.6.2" evidence="1"/>
<dbReference type="RefSeq" id="WP_228854273.1">
    <property type="nucleotide sequence ID" value="NZ_AP024086.1"/>
</dbReference>
<dbReference type="KEGG" id="dbk:DGMP_25510"/>
<dbReference type="InterPro" id="IPR007371">
    <property type="entry name" value="TPK_catalytic"/>
</dbReference>
<dbReference type="CDD" id="cd07995">
    <property type="entry name" value="TPK"/>
    <property type="match status" value="1"/>
</dbReference>
<dbReference type="InterPro" id="IPR007373">
    <property type="entry name" value="Thiamin_PyroPKinase_B1-bd"/>
</dbReference>
<feature type="domain" description="Thiamin pyrophosphokinase thiamin-binding" evidence="2">
    <location>
        <begin position="142"/>
        <end position="208"/>
    </location>
</feature>
<organism evidence="3 4">
    <name type="scientific">Desulfomarina profundi</name>
    <dbReference type="NCBI Taxonomy" id="2772557"/>
    <lineage>
        <taxon>Bacteria</taxon>
        <taxon>Pseudomonadati</taxon>
        <taxon>Thermodesulfobacteriota</taxon>
        <taxon>Desulfobulbia</taxon>
        <taxon>Desulfobulbales</taxon>
        <taxon>Desulfobulbaceae</taxon>
        <taxon>Desulfomarina</taxon>
    </lineage>
</organism>
<dbReference type="EMBL" id="AP024086">
    <property type="protein sequence ID" value="BCL61858.1"/>
    <property type="molecule type" value="Genomic_DNA"/>
</dbReference>
<sequence length="216" mass="23777">MIAFIFAGAPGAGGLPRHREVLKKGNLIIAVDSGAHYCQEVNLLPHVLIGDFDSISPNLLQKYSAQDVECIAYPRQKNETDLELALDLAMARGTKEIRLWGAIGGRWDMSFSNILLAAHPKYKKMHLSLFDAACSFEIIHCGKTYTLTDDPGQRVSLLPLAGNAEKVTLNGFTYPLQNETLQFGTSRGISNILESERATIYLERGILLCIRNLGSD</sequence>
<dbReference type="Proteomes" id="UP000826725">
    <property type="component" value="Chromosome"/>
</dbReference>
<dbReference type="PANTHER" id="PTHR41299:SF1">
    <property type="entry name" value="THIAMINE PYROPHOSPHOKINASE"/>
    <property type="match status" value="1"/>
</dbReference>
<name>A0A8D5FI91_9BACT</name>
<dbReference type="GO" id="GO:0004788">
    <property type="term" value="F:thiamine diphosphokinase activity"/>
    <property type="evidence" value="ECO:0007669"/>
    <property type="project" value="UniProtKB-UniRule"/>
</dbReference>
<evidence type="ECO:0000313" key="3">
    <source>
        <dbReference type="EMBL" id="BCL61858.1"/>
    </source>
</evidence>
<protein>
    <recommendedName>
        <fullName evidence="1">Thiamine diphosphokinase</fullName>
        <ecNumber evidence="1">2.7.6.2</ecNumber>
    </recommendedName>
</protein>
<dbReference type="PANTHER" id="PTHR41299">
    <property type="entry name" value="THIAMINE PYROPHOSPHOKINASE"/>
    <property type="match status" value="1"/>
</dbReference>
<dbReference type="GO" id="GO:0009229">
    <property type="term" value="P:thiamine diphosphate biosynthetic process"/>
    <property type="evidence" value="ECO:0007669"/>
    <property type="project" value="InterPro"/>
</dbReference>
<dbReference type="GO" id="GO:0030975">
    <property type="term" value="F:thiamine binding"/>
    <property type="evidence" value="ECO:0007669"/>
    <property type="project" value="InterPro"/>
</dbReference>
<dbReference type="Pfam" id="PF04263">
    <property type="entry name" value="TPK_catalytic"/>
    <property type="match status" value="1"/>
</dbReference>
<keyword evidence="4" id="KW-1185">Reference proteome</keyword>